<organism evidence="1 2">
    <name type="scientific">Desertifilum tharense IPPAS B-1220</name>
    <dbReference type="NCBI Taxonomy" id="1781255"/>
    <lineage>
        <taxon>Bacteria</taxon>
        <taxon>Bacillati</taxon>
        <taxon>Cyanobacteriota</taxon>
        <taxon>Cyanophyceae</taxon>
        <taxon>Desertifilales</taxon>
        <taxon>Desertifilaceae</taxon>
        <taxon>Desertifilum</taxon>
    </lineage>
</organism>
<keyword evidence="2" id="KW-1185">Reference proteome</keyword>
<name>A0ACD5H1Y2_9CYAN</name>
<dbReference type="EMBL" id="CP182909">
    <property type="protein sequence ID" value="XPM66831.1"/>
    <property type="molecule type" value="Genomic_DNA"/>
</dbReference>
<dbReference type="Proteomes" id="UP000095472">
    <property type="component" value="Chromosome"/>
</dbReference>
<sequence length="210" mass="23893">MVAPQIWCDRAPHLSPDVPEELPERVTPYLRLFPHRLHLPEVYGVVRQDSLGETQEFLLLENGPLTASGELYPALEEAWTTASPVRQVYWLWQILELWTPFLDQKVGSSLLSGSRIRVQGWRVWLRELESDRSEVHLRDLAACWQGWLALATPHLQERLEPTLKAMQEESAELLEVAPLLNQVLLELVRRATAIRAGGKGFGYGTEAIAQ</sequence>
<proteinExistence type="predicted"/>
<gene>
    <name evidence="1" type="ORF">BH720_017480</name>
</gene>
<protein>
    <submittedName>
        <fullName evidence="1">Uncharacterized protein</fullName>
    </submittedName>
</protein>
<accession>A0ACD5H1Y2</accession>
<reference evidence="1 2" key="1">
    <citation type="journal article" date="2016" name="Genome Announc.">
        <title>Draft Genome Sequence of the Thermotolerant Cyanobacterium Desertifilum sp. IPPAS B-1220.</title>
        <authorList>
            <person name="Mironov K.S."/>
            <person name="Sinetova M.A."/>
            <person name="Bolatkhan K."/>
            <person name="Zayadan B.K."/>
            <person name="Ustinova V.V."/>
            <person name="Kupriyanova E.V."/>
            <person name="Skrypnik A.N."/>
            <person name="Gogoleva N.E."/>
            <person name="Gogolev Y.V."/>
            <person name="Los D.A."/>
        </authorList>
    </citation>
    <scope>NUCLEOTIDE SEQUENCE [LARGE SCALE GENOMIC DNA]</scope>
    <source>
        <strain evidence="1 2">IPPAS B-1220</strain>
    </source>
</reference>
<evidence type="ECO:0000313" key="1">
    <source>
        <dbReference type="EMBL" id="XPM66831.1"/>
    </source>
</evidence>
<evidence type="ECO:0000313" key="2">
    <source>
        <dbReference type="Proteomes" id="UP000095472"/>
    </source>
</evidence>